<keyword evidence="9" id="KW-1185">Reference proteome</keyword>
<evidence type="ECO:0000256" key="2">
    <source>
        <dbReference type="ARBA" id="ARBA00022692"/>
    </source>
</evidence>
<dbReference type="InterPro" id="IPR001902">
    <property type="entry name" value="SLC26A/SulP_fam"/>
</dbReference>
<feature type="transmembrane region" description="Helical" evidence="6">
    <location>
        <begin position="179"/>
        <end position="201"/>
    </location>
</feature>
<feature type="transmembrane region" description="Helical" evidence="6">
    <location>
        <begin position="149"/>
        <end position="167"/>
    </location>
</feature>
<dbReference type="InterPro" id="IPR002645">
    <property type="entry name" value="STAS_dom"/>
</dbReference>
<proteinExistence type="predicted"/>
<feature type="transmembrane region" description="Helical" evidence="6">
    <location>
        <begin position="329"/>
        <end position="349"/>
    </location>
</feature>
<feature type="region of interest" description="Disordered" evidence="5">
    <location>
        <begin position="249"/>
        <end position="273"/>
    </location>
</feature>
<feature type="transmembrane region" description="Helical" evidence="6">
    <location>
        <begin position="45"/>
        <end position="65"/>
    </location>
</feature>
<evidence type="ECO:0000313" key="8">
    <source>
        <dbReference type="EMBL" id="GAA2031697.1"/>
    </source>
</evidence>
<dbReference type="Pfam" id="PF01740">
    <property type="entry name" value="STAS"/>
    <property type="match status" value="1"/>
</dbReference>
<keyword evidence="4 6" id="KW-0472">Membrane</keyword>
<comment type="subcellular location">
    <subcellularLocation>
        <location evidence="1">Membrane</location>
        <topology evidence="1">Multi-pass membrane protein</topology>
    </subcellularLocation>
</comment>
<dbReference type="Pfam" id="PF00916">
    <property type="entry name" value="Sulfate_transp"/>
    <property type="match status" value="1"/>
</dbReference>
<feature type="transmembrane region" description="Helical" evidence="6">
    <location>
        <begin position="386"/>
        <end position="417"/>
    </location>
</feature>
<evidence type="ECO:0000256" key="3">
    <source>
        <dbReference type="ARBA" id="ARBA00022989"/>
    </source>
</evidence>
<dbReference type="Gene3D" id="3.30.750.24">
    <property type="entry name" value="STAS domain"/>
    <property type="match status" value="1"/>
</dbReference>
<organism evidence="8 9">
    <name type="scientific">Catenulispora yoronensis</name>
    <dbReference type="NCBI Taxonomy" id="450799"/>
    <lineage>
        <taxon>Bacteria</taxon>
        <taxon>Bacillati</taxon>
        <taxon>Actinomycetota</taxon>
        <taxon>Actinomycetes</taxon>
        <taxon>Catenulisporales</taxon>
        <taxon>Catenulisporaceae</taxon>
        <taxon>Catenulispora</taxon>
    </lineage>
</organism>
<evidence type="ECO:0000256" key="1">
    <source>
        <dbReference type="ARBA" id="ARBA00004141"/>
    </source>
</evidence>
<dbReference type="PANTHER" id="PTHR11814">
    <property type="entry name" value="SULFATE TRANSPORTER"/>
    <property type="match status" value="1"/>
</dbReference>
<feature type="transmembrane region" description="Helical" evidence="6">
    <location>
        <begin position="221"/>
        <end position="243"/>
    </location>
</feature>
<protein>
    <submittedName>
        <fullName evidence="8">SulP family inorganic anion transporter</fullName>
    </submittedName>
</protein>
<evidence type="ECO:0000259" key="7">
    <source>
        <dbReference type="PROSITE" id="PS50801"/>
    </source>
</evidence>
<comment type="caution">
    <text evidence="8">The sequence shown here is derived from an EMBL/GenBank/DDBJ whole genome shotgun (WGS) entry which is preliminary data.</text>
</comment>
<accession>A0ABP5FQ26</accession>
<feature type="transmembrane region" description="Helical" evidence="6">
    <location>
        <begin position="12"/>
        <end position="38"/>
    </location>
</feature>
<keyword evidence="3 6" id="KW-1133">Transmembrane helix</keyword>
<evidence type="ECO:0000256" key="6">
    <source>
        <dbReference type="SAM" id="Phobius"/>
    </source>
</evidence>
<name>A0ABP5FQ26_9ACTN</name>
<keyword evidence="2 6" id="KW-0812">Transmembrane</keyword>
<evidence type="ECO:0000256" key="5">
    <source>
        <dbReference type="SAM" id="MobiDB-lite"/>
    </source>
</evidence>
<sequence>MTACAILVPEGVAYAGIAGVPPSVAFYTAPIVLFLYALLGTSQTLIVGATAAASVFSAATVGSMSHDPVRVLQLTAALSVLTGLVLLATGLARCGFIADFLEPSALVGFLFGMALAIDARQAPKLVGIEGHDGDFFDRFWELFRRIGDWSMVSLMVGGLALFAIVVLEQRLPRIPSALVVLAAGIGVSPGFDLSAHGIAVVGRIPAAVPSWRPPTVDRSSWTHLAGGALGLALIVFAVSFGLAQRLDRESGGGDGNGDRDGAGAGAGNVPATTSRSAGSWLAFRPLDANREMIALGAANLGAGLVGGFAVTGSASASPAAVKAGGRTRVASLVAAMVALGVGAVATPVIRPLPEPVLAAIVVGAVRELVNFKTLMRYWRTSRRSLLICLTAVFGVLLFQLLAGLLMAVLLSLILFIAEVSRLKVSVIGLLPGTDDYVAVDRYPEARTVPVLLILRPDGGAFYGNARRLRGAVVSEVRAQEGPVSTVVLDLAASFHLDAPTLDMLSELRADLDRLGISLAFAHLYRGSATAVAAGKLADVRVYLGLDEAMADVAPETETATTP</sequence>
<dbReference type="CDD" id="cd07042">
    <property type="entry name" value="STAS_SulP_like_sulfate_transporter"/>
    <property type="match status" value="1"/>
</dbReference>
<reference evidence="9" key="1">
    <citation type="journal article" date="2019" name="Int. J. Syst. Evol. Microbiol.">
        <title>The Global Catalogue of Microorganisms (GCM) 10K type strain sequencing project: providing services to taxonomists for standard genome sequencing and annotation.</title>
        <authorList>
            <consortium name="The Broad Institute Genomics Platform"/>
            <consortium name="The Broad Institute Genome Sequencing Center for Infectious Disease"/>
            <person name="Wu L."/>
            <person name="Ma J."/>
        </authorList>
    </citation>
    <scope>NUCLEOTIDE SEQUENCE [LARGE SCALE GENOMIC DNA]</scope>
    <source>
        <strain evidence="9">JCM 16014</strain>
    </source>
</reference>
<dbReference type="Proteomes" id="UP001500751">
    <property type="component" value="Unassembled WGS sequence"/>
</dbReference>
<evidence type="ECO:0000256" key="4">
    <source>
        <dbReference type="ARBA" id="ARBA00023136"/>
    </source>
</evidence>
<feature type="transmembrane region" description="Helical" evidence="6">
    <location>
        <begin position="96"/>
        <end position="117"/>
    </location>
</feature>
<dbReference type="InterPro" id="IPR011547">
    <property type="entry name" value="SLC26A/SulP_dom"/>
</dbReference>
<evidence type="ECO:0000313" key="9">
    <source>
        <dbReference type="Proteomes" id="UP001500751"/>
    </source>
</evidence>
<gene>
    <name evidence="8" type="ORF">GCM10009839_34600</name>
</gene>
<feature type="compositionally biased region" description="Basic and acidic residues" evidence="5">
    <location>
        <begin position="249"/>
        <end position="261"/>
    </location>
</feature>
<dbReference type="EMBL" id="BAAAQN010000018">
    <property type="protein sequence ID" value="GAA2031697.1"/>
    <property type="molecule type" value="Genomic_DNA"/>
</dbReference>
<feature type="domain" description="STAS" evidence="7">
    <location>
        <begin position="441"/>
        <end position="521"/>
    </location>
</feature>
<dbReference type="PROSITE" id="PS50801">
    <property type="entry name" value="STAS"/>
    <property type="match status" value="1"/>
</dbReference>
<dbReference type="SUPFAM" id="SSF52091">
    <property type="entry name" value="SpoIIaa-like"/>
    <property type="match status" value="1"/>
</dbReference>
<feature type="transmembrane region" description="Helical" evidence="6">
    <location>
        <begin position="71"/>
        <end position="89"/>
    </location>
</feature>
<dbReference type="InterPro" id="IPR036513">
    <property type="entry name" value="STAS_dom_sf"/>
</dbReference>